<keyword evidence="3" id="KW-0049">Antioxidant</keyword>
<evidence type="ECO:0000256" key="1">
    <source>
        <dbReference type="ARBA" id="ARBA00013017"/>
    </source>
</evidence>
<dbReference type="PANTHER" id="PTHR42801:SF4">
    <property type="entry name" value="AHPC_TSA FAMILY PROTEIN"/>
    <property type="match status" value="1"/>
</dbReference>
<accession>A3E3W1</accession>
<dbReference type="AlphaFoldDB" id="A3E3W1"/>
<keyword evidence="10" id="KW-0732">Signal</keyword>
<keyword evidence="6" id="KW-0676">Redox-active center</keyword>
<dbReference type="GO" id="GO:0034599">
    <property type="term" value="P:cellular response to oxidative stress"/>
    <property type="evidence" value="ECO:0007669"/>
    <property type="project" value="TreeGrafter"/>
</dbReference>
<dbReference type="InterPro" id="IPR050924">
    <property type="entry name" value="Peroxiredoxin_BCP/PrxQ"/>
</dbReference>
<dbReference type="Gene3D" id="3.40.30.10">
    <property type="entry name" value="Glutaredoxin"/>
    <property type="match status" value="1"/>
</dbReference>
<evidence type="ECO:0000256" key="3">
    <source>
        <dbReference type="ARBA" id="ARBA00022862"/>
    </source>
</evidence>
<dbReference type="EMBL" id="DQ864965">
    <property type="protein sequence ID" value="ABI14378.1"/>
    <property type="molecule type" value="mRNA"/>
</dbReference>
<evidence type="ECO:0000256" key="7">
    <source>
        <dbReference type="ARBA" id="ARBA00032824"/>
    </source>
</evidence>
<feature type="domain" description="Thioredoxin" evidence="11">
    <location>
        <begin position="21"/>
        <end position="173"/>
    </location>
</feature>
<evidence type="ECO:0000256" key="6">
    <source>
        <dbReference type="ARBA" id="ARBA00023284"/>
    </source>
</evidence>
<feature type="signal peptide" evidence="10">
    <location>
        <begin position="1"/>
        <end position="19"/>
    </location>
</feature>
<comment type="catalytic activity">
    <reaction evidence="9">
        <text>a hydroperoxide + [thioredoxin]-dithiol = an alcohol + [thioredoxin]-disulfide + H2O</text>
        <dbReference type="Rhea" id="RHEA:62620"/>
        <dbReference type="Rhea" id="RHEA-COMP:10698"/>
        <dbReference type="Rhea" id="RHEA-COMP:10700"/>
        <dbReference type="ChEBI" id="CHEBI:15377"/>
        <dbReference type="ChEBI" id="CHEBI:29950"/>
        <dbReference type="ChEBI" id="CHEBI:30879"/>
        <dbReference type="ChEBI" id="CHEBI:35924"/>
        <dbReference type="ChEBI" id="CHEBI:50058"/>
        <dbReference type="EC" id="1.11.1.24"/>
    </reaction>
</comment>
<evidence type="ECO:0000313" key="12">
    <source>
        <dbReference type="EMBL" id="ABI14378.1"/>
    </source>
</evidence>
<keyword evidence="2" id="KW-0575">Peroxidase</keyword>
<dbReference type="GO" id="GO:0005737">
    <property type="term" value="C:cytoplasm"/>
    <property type="evidence" value="ECO:0007669"/>
    <property type="project" value="TreeGrafter"/>
</dbReference>
<sequence>MAWLTSLLSSLLLIRCATGELPPGSAFPPLTFRDDRGATVKLGGEDDDSFPGKRVVIWWYPKADTPGCTKEGTTFQRLHQAYGAKNVVILGASADSEEENRAFAEKFGFKYPLLCDVGRTLPDALSVDSRRWAVLIGPDRTIEKIWLDISDPEDWPVTPLIHIAQSEVNAHAEL</sequence>
<evidence type="ECO:0000256" key="8">
    <source>
        <dbReference type="ARBA" id="ARBA00038489"/>
    </source>
</evidence>
<name>A3E3W1_PFIPI</name>
<dbReference type="CDD" id="cd03017">
    <property type="entry name" value="PRX_BCP"/>
    <property type="match status" value="1"/>
</dbReference>
<protein>
    <recommendedName>
        <fullName evidence="1">thioredoxin-dependent peroxiredoxin</fullName>
        <ecNumber evidence="1">1.11.1.24</ecNumber>
    </recommendedName>
    <alternativeName>
        <fullName evidence="7">Thioredoxin peroxidase</fullName>
    </alternativeName>
</protein>
<dbReference type="GO" id="GO:0045454">
    <property type="term" value="P:cell redox homeostasis"/>
    <property type="evidence" value="ECO:0007669"/>
    <property type="project" value="TreeGrafter"/>
</dbReference>
<evidence type="ECO:0000256" key="5">
    <source>
        <dbReference type="ARBA" id="ARBA00023157"/>
    </source>
</evidence>
<dbReference type="SUPFAM" id="SSF52833">
    <property type="entry name" value="Thioredoxin-like"/>
    <property type="match status" value="1"/>
</dbReference>
<evidence type="ECO:0000256" key="9">
    <source>
        <dbReference type="ARBA" id="ARBA00049091"/>
    </source>
</evidence>
<organism evidence="12">
    <name type="scientific">Pfiesteria piscicida</name>
    <name type="common">Phantom dinoflagellate</name>
    <dbReference type="NCBI Taxonomy" id="71001"/>
    <lineage>
        <taxon>Eukaryota</taxon>
        <taxon>Sar</taxon>
        <taxon>Alveolata</taxon>
        <taxon>Dinophyceae</taxon>
        <taxon>Peridiniales</taxon>
        <taxon>Pfiesteriaceae</taxon>
        <taxon>Pfiesteria</taxon>
    </lineage>
</organism>
<comment type="similarity">
    <text evidence="8">Belongs to the peroxiredoxin family. BCP/PrxQ subfamily.</text>
</comment>
<dbReference type="InterPro" id="IPR013766">
    <property type="entry name" value="Thioredoxin_domain"/>
</dbReference>
<evidence type="ECO:0000256" key="4">
    <source>
        <dbReference type="ARBA" id="ARBA00023002"/>
    </source>
</evidence>
<dbReference type="GO" id="GO:0008379">
    <property type="term" value="F:thioredoxin peroxidase activity"/>
    <property type="evidence" value="ECO:0007669"/>
    <property type="project" value="TreeGrafter"/>
</dbReference>
<keyword evidence="4" id="KW-0560">Oxidoreductase</keyword>
<evidence type="ECO:0000256" key="2">
    <source>
        <dbReference type="ARBA" id="ARBA00022559"/>
    </source>
</evidence>
<dbReference type="InterPro" id="IPR036249">
    <property type="entry name" value="Thioredoxin-like_sf"/>
</dbReference>
<proteinExistence type="evidence at transcript level"/>
<keyword evidence="5" id="KW-1015">Disulfide bond</keyword>
<dbReference type="InterPro" id="IPR000866">
    <property type="entry name" value="AhpC/TSA"/>
</dbReference>
<dbReference type="PROSITE" id="PS51352">
    <property type="entry name" value="THIOREDOXIN_2"/>
    <property type="match status" value="1"/>
</dbReference>
<dbReference type="EC" id="1.11.1.24" evidence="1"/>
<evidence type="ECO:0000256" key="10">
    <source>
        <dbReference type="SAM" id="SignalP"/>
    </source>
</evidence>
<evidence type="ECO:0000259" key="11">
    <source>
        <dbReference type="PROSITE" id="PS51352"/>
    </source>
</evidence>
<feature type="chain" id="PRO_5002652818" description="thioredoxin-dependent peroxiredoxin" evidence="10">
    <location>
        <begin position="20"/>
        <end position="174"/>
    </location>
</feature>
<dbReference type="PANTHER" id="PTHR42801">
    <property type="entry name" value="THIOREDOXIN-DEPENDENT PEROXIDE REDUCTASE"/>
    <property type="match status" value="1"/>
</dbReference>
<reference evidence="12" key="1">
    <citation type="journal article" date="2007" name="Proc. Natl. Acad. Sci. U.S.A.">
        <title>Spliced leader RNA trans-splicing in dinoflagellates.</title>
        <authorList>
            <person name="Zhang H."/>
            <person name="Hou Y."/>
            <person name="Miranda L."/>
            <person name="Campbell D.A."/>
            <person name="Sturm N.R."/>
            <person name="Gaasterland T."/>
            <person name="Lin S."/>
        </authorList>
    </citation>
    <scope>NUCLEOTIDE SEQUENCE</scope>
</reference>
<dbReference type="Pfam" id="PF00578">
    <property type="entry name" value="AhpC-TSA"/>
    <property type="match status" value="1"/>
</dbReference>